<sequence length="42" mass="4947">MIENFTHVYNRLRYHRAIGYVTSEQIHSEEAEATLSAHSEKK</sequence>
<name>A0A6V8PRY0_9ACTN</name>
<evidence type="ECO:0008006" key="3">
    <source>
        <dbReference type="Google" id="ProtNLM"/>
    </source>
</evidence>
<organism evidence="1 2">
    <name type="scientific">Candidatus Hakubella thermalkaliphila</name>
    <dbReference type="NCBI Taxonomy" id="2754717"/>
    <lineage>
        <taxon>Bacteria</taxon>
        <taxon>Bacillati</taxon>
        <taxon>Actinomycetota</taxon>
        <taxon>Actinomycetota incertae sedis</taxon>
        <taxon>Candidatus Hakubellales</taxon>
        <taxon>Candidatus Hakubellaceae</taxon>
        <taxon>Candidatus Hakubella</taxon>
    </lineage>
</organism>
<reference evidence="1 2" key="1">
    <citation type="journal article" date="2020" name="Front. Microbiol.">
        <title>Single-cell genomics of novel Actinobacteria with the Wood-Ljungdahl pathway discovered in a serpentinizing system.</title>
        <authorList>
            <person name="Merino N."/>
            <person name="Kawai M."/>
            <person name="Boyd E.S."/>
            <person name="Colman D.R."/>
            <person name="McGlynn S.E."/>
            <person name="Nealson K.H."/>
            <person name="Kurokawa K."/>
            <person name="Hongoh Y."/>
        </authorList>
    </citation>
    <scope>NUCLEOTIDE SEQUENCE [LARGE SCALE GENOMIC DNA]</scope>
    <source>
        <strain evidence="1 2">S43</strain>
    </source>
</reference>
<proteinExistence type="predicted"/>
<protein>
    <recommendedName>
        <fullName evidence="3">Integrase catalytic domain-containing protein</fullName>
    </recommendedName>
</protein>
<dbReference type="Proteomes" id="UP000576480">
    <property type="component" value="Unassembled WGS sequence"/>
</dbReference>
<gene>
    <name evidence="1" type="ORF">HKBW3S43_01171</name>
</gene>
<comment type="caution">
    <text evidence="1">The sequence shown here is derived from an EMBL/GenBank/DDBJ whole genome shotgun (WGS) entry which is preliminary data.</text>
</comment>
<dbReference type="AlphaFoldDB" id="A0A6V8PRY0"/>
<evidence type="ECO:0000313" key="2">
    <source>
        <dbReference type="Proteomes" id="UP000576480"/>
    </source>
</evidence>
<accession>A0A6V8PRY0</accession>
<evidence type="ECO:0000313" key="1">
    <source>
        <dbReference type="EMBL" id="GFP35379.1"/>
    </source>
</evidence>
<dbReference type="EMBL" id="BLSB01000091">
    <property type="protein sequence ID" value="GFP35379.1"/>
    <property type="molecule type" value="Genomic_DNA"/>
</dbReference>